<proteinExistence type="inferred from homology"/>
<dbReference type="Proteomes" id="UP000275408">
    <property type="component" value="Unassembled WGS sequence"/>
</dbReference>
<evidence type="ECO:0000259" key="4">
    <source>
        <dbReference type="Pfam" id="PF06278"/>
    </source>
</evidence>
<evidence type="ECO:0000259" key="5">
    <source>
        <dbReference type="Pfam" id="PF16858"/>
    </source>
</evidence>
<dbReference type="PANTHER" id="PTHR14324">
    <property type="entry name" value="CONDENSIN-2 COMPLEX SUBUNIT H2"/>
    <property type="match status" value="1"/>
</dbReference>
<keyword evidence="7" id="KW-1185">Reference proteome</keyword>
<feature type="domain" description="Condensin II complex subunit H2 N-terminal" evidence="4">
    <location>
        <begin position="15"/>
        <end position="129"/>
    </location>
</feature>
<dbReference type="InterPro" id="IPR031739">
    <property type="entry name" value="Ncaph2"/>
</dbReference>
<dbReference type="Pfam" id="PF16858">
    <property type="entry name" value="CNDH2_C"/>
    <property type="match status" value="1"/>
</dbReference>
<evidence type="ECO:0000313" key="7">
    <source>
        <dbReference type="Proteomes" id="UP000275408"/>
    </source>
</evidence>
<feature type="domain" description="Condensin-2 complex subunit H2 C-terminal" evidence="5">
    <location>
        <begin position="445"/>
        <end position="566"/>
    </location>
</feature>
<evidence type="ECO:0000256" key="3">
    <source>
        <dbReference type="ARBA" id="ARBA00023242"/>
    </source>
</evidence>
<accession>A0A3M6V279</accession>
<comment type="subcellular location">
    <subcellularLocation>
        <location evidence="1">Nucleus</location>
    </subcellularLocation>
</comment>
<evidence type="ECO:0000256" key="2">
    <source>
        <dbReference type="ARBA" id="ARBA00007844"/>
    </source>
</evidence>
<dbReference type="OrthoDB" id="10038475at2759"/>
<dbReference type="GO" id="GO:0010032">
    <property type="term" value="P:meiotic chromosome condensation"/>
    <property type="evidence" value="ECO:0007669"/>
    <property type="project" value="TreeGrafter"/>
</dbReference>
<dbReference type="GO" id="GO:0051306">
    <property type="term" value="P:mitotic sister chromatid separation"/>
    <property type="evidence" value="ECO:0007669"/>
    <property type="project" value="TreeGrafter"/>
</dbReference>
<dbReference type="Pfam" id="PF06278">
    <property type="entry name" value="CNDH2_N"/>
    <property type="match status" value="1"/>
</dbReference>
<dbReference type="GO" id="GO:0000796">
    <property type="term" value="C:condensin complex"/>
    <property type="evidence" value="ECO:0007669"/>
    <property type="project" value="TreeGrafter"/>
</dbReference>
<keyword evidence="3" id="KW-0539">Nucleus</keyword>
<dbReference type="AlphaFoldDB" id="A0A3M6V279"/>
<comment type="similarity">
    <text evidence="2">Belongs to the CND2 H2 (condensin-2 subunit 2) family.</text>
</comment>
<evidence type="ECO:0008006" key="8">
    <source>
        <dbReference type="Google" id="ProtNLM"/>
    </source>
</evidence>
<organism evidence="6 7">
    <name type="scientific">Pocillopora damicornis</name>
    <name type="common">Cauliflower coral</name>
    <name type="synonym">Millepora damicornis</name>
    <dbReference type="NCBI Taxonomy" id="46731"/>
    <lineage>
        <taxon>Eukaryota</taxon>
        <taxon>Metazoa</taxon>
        <taxon>Cnidaria</taxon>
        <taxon>Anthozoa</taxon>
        <taxon>Hexacorallia</taxon>
        <taxon>Scleractinia</taxon>
        <taxon>Astrocoeniina</taxon>
        <taxon>Pocilloporidae</taxon>
        <taxon>Pocillopora</taxon>
    </lineage>
</organism>
<evidence type="ECO:0000313" key="6">
    <source>
        <dbReference type="EMBL" id="RMX60053.1"/>
    </source>
</evidence>
<protein>
    <recommendedName>
        <fullName evidence="8">Condensin-2 complex subunit H2</fullName>
    </recommendedName>
</protein>
<dbReference type="PANTHER" id="PTHR14324:SF3">
    <property type="entry name" value="CONDENSIN-2 COMPLEX SUBUNIT H2"/>
    <property type="match status" value="1"/>
</dbReference>
<dbReference type="STRING" id="46731.A0A3M6V279"/>
<dbReference type="GO" id="GO:0005634">
    <property type="term" value="C:nucleus"/>
    <property type="evidence" value="ECO:0007669"/>
    <property type="project" value="UniProtKB-SubCell"/>
</dbReference>
<name>A0A3M6V279_POCDA</name>
<reference evidence="6 7" key="1">
    <citation type="journal article" date="2018" name="Sci. Rep.">
        <title>Comparative analysis of the Pocillopora damicornis genome highlights role of immune system in coral evolution.</title>
        <authorList>
            <person name="Cunning R."/>
            <person name="Bay R.A."/>
            <person name="Gillette P."/>
            <person name="Baker A.C."/>
            <person name="Traylor-Knowles N."/>
        </authorList>
    </citation>
    <scope>NUCLEOTIDE SEQUENCE [LARGE SCALE GENOMIC DNA]</scope>
    <source>
        <strain evidence="6">RSMAS</strain>
        <tissue evidence="6">Whole animal</tissue>
    </source>
</reference>
<gene>
    <name evidence="6" type="ORF">pdam_00004545</name>
</gene>
<dbReference type="InterPro" id="IPR009378">
    <property type="entry name" value="H2_N"/>
</dbReference>
<comment type="caution">
    <text evidence="6">The sequence shown here is derived from an EMBL/GenBank/DDBJ whole genome shotgun (WGS) entry which is preliminary data.</text>
</comment>
<evidence type="ECO:0000256" key="1">
    <source>
        <dbReference type="ARBA" id="ARBA00004123"/>
    </source>
</evidence>
<dbReference type="EMBL" id="RCHS01000245">
    <property type="protein sequence ID" value="RMX60053.1"/>
    <property type="molecule type" value="Genomic_DNA"/>
</dbReference>
<dbReference type="GO" id="GO:0003682">
    <property type="term" value="F:chromatin binding"/>
    <property type="evidence" value="ECO:0007669"/>
    <property type="project" value="TreeGrafter"/>
</dbReference>
<dbReference type="InterPro" id="IPR031737">
    <property type="entry name" value="CNDH2_C"/>
</dbReference>
<sequence>MPSQEASSDSSDVTSRYSHLLQPIRDLTKNWDVDVAAQLEEYLAEIEKIKISFDEGKTTMNFAEAALLIQGSTCIYSKKVEYLYSLVYQTLDLIASKKRLQQASTDDSVEQGKKGAKGHTKEYRSWDDIKVSKNIDLKEDEDDNAERKSSLIVPRIPLALIPLPEEERGDVLLSRTGEAIGRKNDFKMNTCIVHGPTGTLLLDWTHLSLIDDSFRGLKPATPSVMSGLEPRTHEQSANHGLDAAESYEDLELPDPDDNFDPPELMDDDALDNCHNAPKNCNEFVTEETEDDQEERRALRARPETKQVVQAQPVTSTAAESVQENIYSHASKMSKNSLKIPSFPEFEYLYWAEYREKQKLHVKLRKVLVASKEEIEELNSIVENREENADGQVYDDDNGVGCDDPADFDDDGDDFGGVDEGLDLGSAEVLEPMALEEPADGVVISSYEEMVRKYVDSYLLEARQQYAQETELSRRVREWEERIVPVLTEEETHRPFDIHKYGEEIIDSFKGNSNQDFRQLAHEKEPFEICRFFLATLQLANNYNVEITADGVGEKAVDTMRLKLLKRTPGNVAIATFGEHAAK</sequence>